<feature type="domain" description="SAM" evidence="9">
    <location>
        <begin position="1"/>
        <end position="65"/>
    </location>
</feature>
<comment type="subunit">
    <text evidence="4">Interacts promiscuously (via SAM domain) with EPHA5, EPHA6, EPHA7, EPHA8, EPHB1, EPHB2, EPHB3 and EPHB4 (via SAM domain) (in vitro).</text>
</comment>
<feature type="compositionally biased region" description="Low complexity" evidence="7">
    <location>
        <begin position="1846"/>
        <end position="1857"/>
    </location>
</feature>
<dbReference type="Pfam" id="PF00536">
    <property type="entry name" value="SAM_1"/>
    <property type="match status" value="2"/>
</dbReference>
<feature type="compositionally biased region" description="Polar residues" evidence="7">
    <location>
        <begin position="618"/>
        <end position="632"/>
    </location>
</feature>
<proteinExistence type="predicted"/>
<reference evidence="11" key="2">
    <citation type="submission" date="2025-08" db="UniProtKB">
        <authorList>
            <consortium name="RefSeq"/>
        </authorList>
    </citation>
    <scope>IDENTIFICATION</scope>
</reference>
<feature type="region of interest" description="Disordered" evidence="7">
    <location>
        <begin position="804"/>
        <end position="823"/>
    </location>
</feature>
<dbReference type="InterPro" id="IPR036028">
    <property type="entry name" value="SH3-like_dom_sf"/>
</dbReference>
<feature type="compositionally biased region" description="Low complexity" evidence="7">
    <location>
        <begin position="1427"/>
        <end position="1437"/>
    </location>
</feature>
<keyword evidence="10" id="KW-1185">Reference proteome</keyword>
<feature type="region of interest" description="Disordered" evidence="7">
    <location>
        <begin position="671"/>
        <end position="697"/>
    </location>
</feature>
<feature type="compositionally biased region" description="Basic residues" evidence="7">
    <location>
        <begin position="282"/>
        <end position="292"/>
    </location>
</feature>
<feature type="region of interest" description="Disordered" evidence="7">
    <location>
        <begin position="255"/>
        <end position="306"/>
    </location>
</feature>
<feature type="region of interest" description="Disordered" evidence="7">
    <location>
        <begin position="213"/>
        <end position="237"/>
    </location>
</feature>
<keyword evidence="3" id="KW-0963">Cytoplasm</keyword>
<dbReference type="Gene3D" id="2.30.30.40">
    <property type="entry name" value="SH3 Domains"/>
    <property type="match status" value="1"/>
</dbReference>
<dbReference type="CDD" id="cd09493">
    <property type="entry name" value="SAM_SASH-like"/>
    <property type="match status" value="1"/>
</dbReference>
<dbReference type="SUPFAM" id="SSF47769">
    <property type="entry name" value="SAM/Pointed domain"/>
    <property type="match status" value="3"/>
</dbReference>
<feature type="compositionally biased region" description="Low complexity" evidence="7">
    <location>
        <begin position="804"/>
        <end position="816"/>
    </location>
</feature>
<feature type="compositionally biased region" description="Low complexity" evidence="7">
    <location>
        <begin position="1502"/>
        <end position="1514"/>
    </location>
</feature>
<feature type="compositionally biased region" description="Basic and acidic residues" evidence="7">
    <location>
        <begin position="262"/>
        <end position="273"/>
    </location>
</feature>
<dbReference type="SUPFAM" id="SSF50044">
    <property type="entry name" value="SH3-domain"/>
    <property type="match status" value="1"/>
</dbReference>
<dbReference type="KEGG" id="lak:106161093"/>
<feature type="compositionally biased region" description="Basic and acidic residues" evidence="7">
    <location>
        <begin position="293"/>
        <end position="302"/>
    </location>
</feature>
<feature type="compositionally biased region" description="Polar residues" evidence="7">
    <location>
        <begin position="1734"/>
        <end position="1743"/>
    </location>
</feature>
<feature type="domain" description="SAM" evidence="9">
    <location>
        <begin position="2123"/>
        <end position="2187"/>
    </location>
</feature>
<dbReference type="Gene3D" id="1.10.150.50">
    <property type="entry name" value="Transcription Factor, Ets-1"/>
    <property type="match status" value="3"/>
</dbReference>
<dbReference type="GO" id="GO:0005737">
    <property type="term" value="C:cytoplasm"/>
    <property type="evidence" value="ECO:0007669"/>
    <property type="project" value="UniProtKB-SubCell"/>
</dbReference>
<feature type="compositionally biased region" description="Polar residues" evidence="7">
    <location>
        <begin position="464"/>
        <end position="485"/>
    </location>
</feature>
<feature type="compositionally biased region" description="Polar residues" evidence="7">
    <location>
        <begin position="1413"/>
        <end position="1426"/>
    </location>
</feature>
<evidence type="ECO:0000256" key="7">
    <source>
        <dbReference type="SAM" id="MobiDB-lite"/>
    </source>
</evidence>
<dbReference type="Pfam" id="PF07653">
    <property type="entry name" value="SH3_2"/>
    <property type="match status" value="1"/>
</dbReference>
<feature type="compositionally biased region" description="Low complexity" evidence="7">
    <location>
        <begin position="1648"/>
        <end position="1658"/>
    </location>
</feature>
<feature type="compositionally biased region" description="Polar residues" evidence="7">
    <location>
        <begin position="519"/>
        <end position="536"/>
    </location>
</feature>
<feature type="region of interest" description="Disordered" evidence="7">
    <location>
        <begin position="1368"/>
        <end position="2033"/>
    </location>
</feature>
<feature type="compositionally biased region" description="Polar residues" evidence="7">
    <location>
        <begin position="1772"/>
        <end position="1785"/>
    </location>
</feature>
<feature type="compositionally biased region" description="Polar residues" evidence="7">
    <location>
        <begin position="1858"/>
        <end position="1871"/>
    </location>
</feature>
<feature type="compositionally biased region" description="Polar residues" evidence="7">
    <location>
        <begin position="493"/>
        <end position="512"/>
    </location>
</feature>
<dbReference type="FunFam" id="1.10.150.50:FF:000055">
    <property type="entry name" value="Sterile alpha motif domain containing 5"/>
    <property type="match status" value="1"/>
</dbReference>
<feature type="region of interest" description="Disordered" evidence="7">
    <location>
        <begin position="386"/>
        <end position="416"/>
    </location>
</feature>
<feature type="region of interest" description="Disordered" evidence="7">
    <location>
        <begin position="446"/>
        <end position="632"/>
    </location>
</feature>
<dbReference type="PANTHER" id="PTHR12301">
    <property type="entry name" value="SAM-DOMAIN, SH3 AND NUCLEAR LOCALIZATION SIGNALS PROTEIN RELATED"/>
    <property type="match status" value="1"/>
</dbReference>
<feature type="compositionally biased region" description="Pro residues" evidence="7">
    <location>
        <begin position="1794"/>
        <end position="1803"/>
    </location>
</feature>
<feature type="compositionally biased region" description="Polar residues" evidence="7">
    <location>
        <begin position="1559"/>
        <end position="1600"/>
    </location>
</feature>
<dbReference type="InterPro" id="IPR058666">
    <property type="entry name" value="SASH1/NUB1_homeodomain"/>
</dbReference>
<feature type="compositionally biased region" description="Basic and acidic residues" evidence="7">
    <location>
        <begin position="1661"/>
        <end position="1671"/>
    </location>
</feature>
<feature type="region of interest" description="Disordered" evidence="7">
    <location>
        <begin position="82"/>
        <end position="110"/>
    </location>
</feature>
<organism evidence="10 11">
    <name type="scientific">Lingula anatina</name>
    <name type="common">Brachiopod</name>
    <name type="synonym">Lingula unguis</name>
    <dbReference type="NCBI Taxonomy" id="7574"/>
    <lineage>
        <taxon>Eukaryota</taxon>
        <taxon>Metazoa</taxon>
        <taxon>Spiralia</taxon>
        <taxon>Lophotrochozoa</taxon>
        <taxon>Brachiopoda</taxon>
        <taxon>Linguliformea</taxon>
        <taxon>Lingulata</taxon>
        <taxon>Lingulida</taxon>
        <taxon>Linguloidea</taxon>
        <taxon>Lingulidae</taxon>
        <taxon>Lingula</taxon>
    </lineage>
</organism>
<dbReference type="PANTHER" id="PTHR12301:SF10">
    <property type="match status" value="1"/>
</dbReference>
<evidence type="ECO:0000259" key="9">
    <source>
        <dbReference type="PROSITE" id="PS50105"/>
    </source>
</evidence>
<dbReference type="Pfam" id="PF26285">
    <property type="entry name" value="SASH1_Homeodomain"/>
    <property type="match status" value="1"/>
</dbReference>
<dbReference type="Proteomes" id="UP000085678">
    <property type="component" value="Unplaced"/>
</dbReference>
<dbReference type="PROSITE" id="PS50105">
    <property type="entry name" value="SAM_DOMAIN"/>
    <property type="match status" value="3"/>
</dbReference>
<dbReference type="GeneID" id="106161093"/>
<feature type="compositionally biased region" description="Polar residues" evidence="7">
    <location>
        <begin position="1938"/>
        <end position="1967"/>
    </location>
</feature>
<dbReference type="PROSITE" id="PS50002">
    <property type="entry name" value="SH3"/>
    <property type="match status" value="1"/>
</dbReference>
<dbReference type="InterPro" id="IPR001660">
    <property type="entry name" value="SAM"/>
</dbReference>
<dbReference type="Pfam" id="PF07647">
    <property type="entry name" value="SAM_2"/>
    <property type="match status" value="1"/>
</dbReference>
<evidence type="ECO:0000256" key="4">
    <source>
        <dbReference type="ARBA" id="ARBA00065890"/>
    </source>
</evidence>
<evidence type="ECO:0000256" key="5">
    <source>
        <dbReference type="ARBA" id="ARBA00073398"/>
    </source>
</evidence>
<accession>A0A1S3I7Q1</accession>
<dbReference type="InterPro" id="IPR001452">
    <property type="entry name" value="SH3_domain"/>
</dbReference>
<evidence type="ECO:0000313" key="10">
    <source>
        <dbReference type="Proteomes" id="UP000085678"/>
    </source>
</evidence>
<dbReference type="InterPro" id="IPR051725">
    <property type="entry name" value="SAM-SH3_domain_protein"/>
</dbReference>
<feature type="compositionally biased region" description="Low complexity" evidence="7">
    <location>
        <begin position="1601"/>
        <end position="1618"/>
    </location>
</feature>
<feature type="compositionally biased region" description="Low complexity" evidence="7">
    <location>
        <begin position="94"/>
        <end position="107"/>
    </location>
</feature>
<reference evidence="11" key="1">
    <citation type="journal article" date="2015" name="Nat. Commun.">
        <title>The Lingula genome provides insights into brachiopod evolution and the origin of phosphate biomineralization.</title>
        <authorList>
            <person name="Luo Y.J."/>
            <person name="Takeuchi T."/>
            <person name="Koyanagi R."/>
            <person name="Yamada L."/>
            <person name="Kanda M."/>
            <person name="Khalturina M."/>
            <person name="Fujie M."/>
            <person name="Yamasaki S.I."/>
            <person name="Endo K."/>
            <person name="Satoh N."/>
        </authorList>
    </citation>
    <scope>NUCLEOTIDE SEQUENCE</scope>
</reference>
<dbReference type="InParanoid" id="A0A1S3I7Q1"/>
<feature type="compositionally biased region" description="Low complexity" evidence="7">
    <location>
        <begin position="537"/>
        <end position="583"/>
    </location>
</feature>
<protein>
    <recommendedName>
        <fullName evidence="5">Sterile alpha motif domain-containing protein 5</fullName>
    </recommendedName>
</protein>
<gene>
    <name evidence="11" type="primary">LOC106161093</name>
</gene>
<feature type="compositionally biased region" description="Polar residues" evidence="7">
    <location>
        <begin position="671"/>
        <end position="685"/>
    </location>
</feature>
<keyword evidence="2 6" id="KW-0728">SH3 domain</keyword>
<feature type="compositionally biased region" description="Basic and acidic residues" evidence="7">
    <location>
        <begin position="1876"/>
        <end position="1887"/>
    </location>
</feature>
<sequence>MEENIVENWLRSLNFVGYTQAFLDNGYDDLEVCKQIGEDDLDAIGVVKKSHRKEILKAVHQIREEGATSVYFTLEEPGVTNYPYNDQVSPRPLSNSSSTDTTPTSPSKDIYLPRDYRVDEYEEGKNALVVIPQKKLTAIILEKLSQDRIDLSQLSSQGDVASIEVLAHKYAKEFNTHQSDVLYKLKELQAAGVPTHKETPVPSTSQQVPMSQYYCDHHPLSPSRDQPPPLPAYPPPMTSRAAELYQILSVASARKTTMPGASDKKEESPETKKKSSPFSRLFRSRKSSRKNSKSSDNKEGIELHASQITMSDEDRIQLMVLVKEGKLTPDQAVEVVKLYEEGRKRGIYEDLIVQDPEIRASPPNYSAHTSPEASKNLVKYASLRRKRSSSIQSGGEGEDETFCSSSPDSRRSSFCYDDDDLAPDLIPAGSHNSPLSLRNTQSRWFQRQSSQGGGVGGGSPRSPNLQAHGSRLNSVSSNPGTSTAGQGKRRSRTYTNTSTHSAQLGPRVSNTASPPPSPLSYTSCGGQTACSKDSGCQSTQNSLDSRSSSSSSSSQKSFRSPSSYRHNGGPSSVSPYHVSPVVSRGSTPTRQHSPALRTRSSPASPSHSYTERRRQCSGDYSPNTSSSYAGQDNAGQCGVDVHCEDDHLVVSVPDSEHPGRKHIYRRQYSLDSNIPHPNQSRSVKQSPPVGRHSFNYSNPGGGYASYGNYSSVGIKKRISPPREIKTNGTLLLQGSPVLGPRHDEQRVLPSNLSLTSLAEEDRESNTNISAAALLSPRVPKKEFKKASKTEQRLSWDERRFEQSSSVSVPVSKKPSPGAETFSKVDKNQNGLVLKETVDKLSLNNRDFISKDKVVYKEKANSPLASGSFKTVTNDLSSNSHGFYKSVNNGVSTEPKRVNEEFSLKKPKAGIESSSSVNVRKNIEANSSVNTSASLDGEPGTHAQANVITPSSEELQNGKSTGYVKADVSASPVNNSTDSEHEKSRNLVLAKKTESVQKRSSVSQEADPSYSFPHLQFEGAAHLKARDRDSQIFAELNSQTAEIFTEDEGDLETLPDPGVGDSKFGGSTSTMSVGSDTSPQLERKNGMFERIRKLRMHKSYSYSTGDELHSSDYEDIAEDPDKKLALSGFGRDLSQRSSFSERVKGLKRDVKRRLSRLGKGHRHSDSDVQPNLYLPEEYLVNTEHMAAIPSPNAEAQFGLTSTTHPEVTSPDDTPAYTGQFVGRAIVHTDYTPSPYDKEALTLKQGDIIKIITKAETGNWTGLLRNRVGTFKFINVELIPDETPRRIRRQMSGRKRSAKTRSKPKTVEDLLKRLGLEELLSIFLLNGYDNLELFSELEKEDLNELNILDPEQRAKLLTAAELLADTMDSVDYENPASPETKIESVPKPPSTVGLSVNEKGAPDLTQKTPRDSGCYASNENIITKMNGHQESPSSQSSPENTLKGENDAPRTDVTPVKQEEKLSQVVVVEVKSPSTEQTTEVKYPTRMKMQKQHQQKGSVNFIESKSTSTSPSSSDSASDEVGLKLISTVELNGSKVSSQPLVKETESSNLATERVIPSKGPVTNNVQQKTGDTNSANFPPSKGTPSLQSKLKQPQTTKTQRMPSTSSETSSDISDSSPVSKIPLTSPKLRASRIPGGPPPVTTKRSGLKPPSSSPGSMPSTNKKAETKQEIPKRTLPIRQSSFKKEKSPPPVPQRPLRRTLTPPERIQVPSTSSKSTKPRGLQKGFSPLEKEIQKPKQNSSSGQGLRSPGATGATGIPQTTTGIPQGATGVPHKSSSSNQPNGSTIPSGEPRAPRTAPPKPPSRISPPRVTSTRRQQYQALNMQTCLGTSDNQVASSEASSPSGHFGSPVTSPTSIPVPQQFSKIPQPSSGQKTPPEVPKRKETTELSTKRTIATYQQTSGSQTKNFNANIPSPSNRQFCVNQKNEMTSSSPSYIKKPNLPNNMQNSLGSEVQQSQSKMERNNNQNLCTSKIGLPQRSSVPPAPPPRQLQHSQTNLPCRLPQARQSAHPVTDLANQSSTSSQHSKHTKVQQNAPRTPSVTLETLITLKLEDEMIDLTQPPYSDQSGYCGIPAALVQRYAEELKRELSEMASALDQLRVKQLQQKGREGISNNYLVDSSSRLQLDLCASSLRGFLETAGLPMYAALLEINGFWSLDSIKHLTEKDLVQLGVQDPRHCKRLVRAFEALRFKSESSVQHNSPRHLKKSVILDKV</sequence>
<evidence type="ECO:0000256" key="2">
    <source>
        <dbReference type="ARBA" id="ARBA00022443"/>
    </source>
</evidence>
<dbReference type="OrthoDB" id="1919336at2759"/>
<evidence type="ECO:0000313" key="11">
    <source>
        <dbReference type="RefSeq" id="XP_013393404.1"/>
    </source>
</evidence>
<evidence type="ECO:0000256" key="1">
    <source>
        <dbReference type="ARBA" id="ARBA00004496"/>
    </source>
</evidence>
<name>A0A1S3I7Q1_LINAN</name>
<feature type="compositionally biased region" description="Polar residues" evidence="7">
    <location>
        <begin position="1808"/>
        <end position="1841"/>
    </location>
</feature>
<feature type="domain" description="SAM" evidence="9">
    <location>
        <begin position="1300"/>
        <end position="1364"/>
    </location>
</feature>
<feature type="domain" description="SH3" evidence="8">
    <location>
        <begin position="1218"/>
        <end position="1279"/>
    </location>
</feature>
<feature type="compositionally biased region" description="Pro residues" evidence="7">
    <location>
        <begin position="225"/>
        <end position="237"/>
    </location>
</feature>
<feature type="compositionally biased region" description="Polar residues" evidence="7">
    <location>
        <begin position="1888"/>
        <end position="1931"/>
    </location>
</feature>
<dbReference type="InterPro" id="IPR013761">
    <property type="entry name" value="SAM/pointed_sf"/>
</dbReference>
<evidence type="ECO:0000259" key="8">
    <source>
        <dbReference type="PROSITE" id="PS50002"/>
    </source>
</evidence>
<dbReference type="RefSeq" id="XP_013393404.1">
    <property type="nucleotide sequence ID" value="XM_013537950.1"/>
</dbReference>
<feature type="compositionally biased region" description="Polar residues" evidence="7">
    <location>
        <begin position="584"/>
        <end position="608"/>
    </location>
</feature>
<comment type="subcellular location">
    <subcellularLocation>
        <location evidence="1">Cytoplasm</location>
    </subcellularLocation>
</comment>
<evidence type="ECO:0000256" key="3">
    <source>
        <dbReference type="ARBA" id="ARBA00022490"/>
    </source>
</evidence>
<feature type="compositionally biased region" description="Polar residues" evidence="7">
    <location>
        <begin position="1527"/>
        <end position="1538"/>
    </location>
</feature>
<dbReference type="SMART" id="SM00454">
    <property type="entry name" value="SAM"/>
    <property type="match status" value="3"/>
</dbReference>
<evidence type="ECO:0000256" key="6">
    <source>
        <dbReference type="PROSITE-ProRule" id="PRU00192"/>
    </source>
</evidence>